<dbReference type="EMBL" id="KQ964525">
    <property type="protein sequence ID" value="KXN69728.1"/>
    <property type="molecule type" value="Genomic_DNA"/>
</dbReference>
<gene>
    <name evidence="13" type="ORF">CONCODRAFT_40255</name>
</gene>
<dbReference type="GO" id="GO:0051082">
    <property type="term" value="F:unfolded protein binding"/>
    <property type="evidence" value="ECO:0007669"/>
    <property type="project" value="TreeGrafter"/>
</dbReference>
<evidence type="ECO:0000256" key="2">
    <source>
        <dbReference type="ARBA" id="ARBA00004586"/>
    </source>
</evidence>
<keyword evidence="7" id="KW-0256">Endoplasmic reticulum</keyword>
<organism evidence="13 14">
    <name type="scientific">Conidiobolus coronatus (strain ATCC 28846 / CBS 209.66 / NRRL 28638)</name>
    <name type="common">Delacroixia coronata</name>
    <dbReference type="NCBI Taxonomy" id="796925"/>
    <lineage>
        <taxon>Eukaryota</taxon>
        <taxon>Fungi</taxon>
        <taxon>Fungi incertae sedis</taxon>
        <taxon>Zoopagomycota</taxon>
        <taxon>Entomophthoromycotina</taxon>
        <taxon>Entomophthoromycetes</taxon>
        <taxon>Entomophthorales</taxon>
        <taxon>Ancylistaceae</taxon>
        <taxon>Conidiobolus</taxon>
    </lineage>
</organism>
<proteinExistence type="inferred from homology"/>
<sequence length="326" mass="36907">MVSFGKFSSICDSAPLPLCSLVERPHLNGPTCYSRSIEISGLLVFQPATLAMEFVALIITLVIIYHIKTKYTAVGRKEMVMFFYLYMLETIFEIIVISGFITSGSVLYSYFVAGYYGLISATVFCLLLNGFVGFQFAEDGTAWSVWSIRLTCLVVLSLSYFISIGTFQNIGLSSKNPMILWIWLYVLQGIALVFYSILQIILVVNTLDDLWPIGNIILGLVTFIVGQVLLNILSSNICESMSHYVDGMFFTVICTLLSVMMVYKYWDSITKEDLEFSVNGNVNVWEVKELLDEEQMYEQDHNMSNYGPDKFGYPVTNRSTMNHSIY</sequence>
<dbReference type="GO" id="GO:0006457">
    <property type="term" value="P:protein folding"/>
    <property type="evidence" value="ECO:0007669"/>
    <property type="project" value="TreeGrafter"/>
</dbReference>
<feature type="transmembrane region" description="Helical" evidence="12">
    <location>
        <begin position="179"/>
        <end position="204"/>
    </location>
</feature>
<accession>A0A137P3X8</accession>
<evidence type="ECO:0000256" key="4">
    <source>
        <dbReference type="ARBA" id="ARBA00018354"/>
    </source>
</evidence>
<dbReference type="OMA" id="NFNGICK"/>
<evidence type="ECO:0000256" key="11">
    <source>
        <dbReference type="ARBA" id="ARBA00023316"/>
    </source>
</evidence>
<protein>
    <recommendedName>
        <fullName evidence="4">Chitin synthase export chaperone</fullName>
    </recommendedName>
</protein>
<evidence type="ECO:0000256" key="7">
    <source>
        <dbReference type="ARBA" id="ARBA00022824"/>
    </source>
</evidence>
<dbReference type="GO" id="GO:0015031">
    <property type="term" value="P:protein transport"/>
    <property type="evidence" value="ECO:0007669"/>
    <property type="project" value="UniProtKB-KW"/>
</dbReference>
<keyword evidence="10 12" id="KW-0472">Membrane</keyword>
<feature type="transmembrane region" description="Helical" evidence="12">
    <location>
        <begin position="245"/>
        <end position="266"/>
    </location>
</feature>
<reference evidence="13 14" key="1">
    <citation type="journal article" date="2015" name="Genome Biol. Evol.">
        <title>Phylogenomic analyses indicate that early fungi evolved digesting cell walls of algal ancestors of land plants.</title>
        <authorList>
            <person name="Chang Y."/>
            <person name="Wang S."/>
            <person name="Sekimoto S."/>
            <person name="Aerts A.L."/>
            <person name="Choi C."/>
            <person name="Clum A."/>
            <person name="LaButti K.M."/>
            <person name="Lindquist E.A."/>
            <person name="Yee Ngan C."/>
            <person name="Ohm R.A."/>
            <person name="Salamov A.A."/>
            <person name="Grigoriev I.V."/>
            <person name="Spatafora J.W."/>
            <person name="Berbee M.L."/>
        </authorList>
    </citation>
    <scope>NUCLEOTIDE SEQUENCE [LARGE SCALE GENOMIC DNA]</scope>
    <source>
        <strain evidence="13 14">NRRL 28638</strain>
    </source>
</reference>
<keyword evidence="8" id="KW-0653">Protein transport</keyword>
<comment type="similarity">
    <text evidence="3">Belongs to the CHS7 family.</text>
</comment>
<name>A0A137P3X8_CONC2</name>
<dbReference type="Pfam" id="PF12271">
    <property type="entry name" value="Chs7"/>
    <property type="match status" value="1"/>
</dbReference>
<keyword evidence="11" id="KW-0961">Cell wall biogenesis/degradation</keyword>
<dbReference type="AlphaFoldDB" id="A0A137P3X8"/>
<keyword evidence="14" id="KW-1185">Reference proteome</keyword>
<feature type="transmembrane region" description="Helical" evidence="12">
    <location>
        <begin position="210"/>
        <end position="233"/>
    </location>
</feature>
<evidence type="ECO:0000256" key="9">
    <source>
        <dbReference type="ARBA" id="ARBA00022989"/>
    </source>
</evidence>
<evidence type="ECO:0000256" key="1">
    <source>
        <dbReference type="ARBA" id="ARBA00004127"/>
    </source>
</evidence>
<evidence type="ECO:0000256" key="10">
    <source>
        <dbReference type="ARBA" id="ARBA00023136"/>
    </source>
</evidence>
<keyword evidence="9 12" id="KW-1133">Transmembrane helix</keyword>
<dbReference type="GO" id="GO:0005789">
    <property type="term" value="C:endoplasmic reticulum membrane"/>
    <property type="evidence" value="ECO:0007669"/>
    <property type="project" value="UniProtKB-SubCell"/>
</dbReference>
<evidence type="ECO:0000313" key="14">
    <source>
        <dbReference type="Proteomes" id="UP000070444"/>
    </source>
</evidence>
<feature type="transmembrane region" description="Helical" evidence="12">
    <location>
        <begin position="43"/>
        <end position="67"/>
    </location>
</feature>
<dbReference type="Proteomes" id="UP000070444">
    <property type="component" value="Unassembled WGS sequence"/>
</dbReference>
<feature type="transmembrane region" description="Helical" evidence="12">
    <location>
        <begin position="113"/>
        <end position="134"/>
    </location>
</feature>
<evidence type="ECO:0000256" key="12">
    <source>
        <dbReference type="SAM" id="Phobius"/>
    </source>
</evidence>
<feature type="transmembrane region" description="Helical" evidence="12">
    <location>
        <begin position="79"/>
        <end position="101"/>
    </location>
</feature>
<evidence type="ECO:0000256" key="8">
    <source>
        <dbReference type="ARBA" id="ARBA00022927"/>
    </source>
</evidence>
<comment type="subcellular location">
    <subcellularLocation>
        <location evidence="1">Endomembrane system</location>
        <topology evidence="1">Multi-pass membrane protein</topology>
    </subcellularLocation>
    <subcellularLocation>
        <location evidence="2">Endoplasmic reticulum membrane</location>
    </subcellularLocation>
</comment>
<dbReference type="PANTHER" id="PTHR35329">
    <property type="entry name" value="CHITIN SYNTHASE EXPORT CHAPERONE"/>
    <property type="match status" value="1"/>
</dbReference>
<dbReference type="STRING" id="796925.A0A137P3X8"/>
<evidence type="ECO:0000313" key="13">
    <source>
        <dbReference type="EMBL" id="KXN69728.1"/>
    </source>
</evidence>
<dbReference type="InterPro" id="IPR022057">
    <property type="entry name" value="Chs7"/>
</dbReference>
<evidence type="ECO:0000256" key="6">
    <source>
        <dbReference type="ARBA" id="ARBA00022692"/>
    </source>
</evidence>
<dbReference type="OrthoDB" id="10261632at2759"/>
<dbReference type="PANTHER" id="PTHR35329:SF2">
    <property type="entry name" value="CHITIN SYNTHASE EXPORT CHAPERONE"/>
    <property type="match status" value="1"/>
</dbReference>
<feature type="transmembrane region" description="Helical" evidence="12">
    <location>
        <begin position="146"/>
        <end position="167"/>
    </location>
</feature>
<dbReference type="GO" id="GO:0071555">
    <property type="term" value="P:cell wall organization"/>
    <property type="evidence" value="ECO:0007669"/>
    <property type="project" value="UniProtKB-KW"/>
</dbReference>
<evidence type="ECO:0000256" key="3">
    <source>
        <dbReference type="ARBA" id="ARBA00009274"/>
    </source>
</evidence>
<evidence type="ECO:0000256" key="5">
    <source>
        <dbReference type="ARBA" id="ARBA00022448"/>
    </source>
</evidence>
<keyword evidence="5" id="KW-0813">Transport</keyword>
<keyword evidence="6 12" id="KW-0812">Transmembrane</keyword>